<evidence type="ECO:0000313" key="2">
    <source>
        <dbReference type="Proteomes" id="UP000499080"/>
    </source>
</evidence>
<protein>
    <submittedName>
        <fullName evidence="1">Uncharacterized protein</fullName>
    </submittedName>
</protein>
<dbReference type="AlphaFoldDB" id="A0A4Y2IL19"/>
<name>A0A4Y2IL19_ARAVE</name>
<accession>A0A4Y2IL19</accession>
<evidence type="ECO:0000313" key="1">
    <source>
        <dbReference type="EMBL" id="GBM78314.1"/>
    </source>
</evidence>
<dbReference type="Proteomes" id="UP000499080">
    <property type="component" value="Unassembled WGS sequence"/>
</dbReference>
<proteinExistence type="predicted"/>
<gene>
    <name evidence="1" type="ORF">AVEN_139729_1</name>
</gene>
<keyword evidence="2" id="KW-1185">Reference proteome</keyword>
<reference evidence="1 2" key="1">
    <citation type="journal article" date="2019" name="Sci. Rep.">
        <title>Orb-weaving spider Araneus ventricosus genome elucidates the spidroin gene catalogue.</title>
        <authorList>
            <person name="Kono N."/>
            <person name="Nakamura H."/>
            <person name="Ohtoshi R."/>
            <person name="Moran D.A.P."/>
            <person name="Shinohara A."/>
            <person name="Yoshida Y."/>
            <person name="Fujiwara M."/>
            <person name="Mori M."/>
            <person name="Tomita M."/>
            <person name="Arakawa K."/>
        </authorList>
    </citation>
    <scope>NUCLEOTIDE SEQUENCE [LARGE SCALE GENOMIC DNA]</scope>
</reference>
<sequence>MQRLLIVSSETFQVAMVCVDDSMIASEQESHKSDLDLVFSKLSEHGLAKDQFSDPELAIIDGFWDQFGTHPCTFPSEKPLYYDVSTAQYAYVTKSFVDKFSTKFIILSHPGVKATEAAVLDSFGRT</sequence>
<dbReference type="EMBL" id="BGPR01002745">
    <property type="protein sequence ID" value="GBM78314.1"/>
    <property type="molecule type" value="Genomic_DNA"/>
</dbReference>
<organism evidence="1 2">
    <name type="scientific">Araneus ventricosus</name>
    <name type="common">Orbweaver spider</name>
    <name type="synonym">Epeira ventricosa</name>
    <dbReference type="NCBI Taxonomy" id="182803"/>
    <lineage>
        <taxon>Eukaryota</taxon>
        <taxon>Metazoa</taxon>
        <taxon>Ecdysozoa</taxon>
        <taxon>Arthropoda</taxon>
        <taxon>Chelicerata</taxon>
        <taxon>Arachnida</taxon>
        <taxon>Araneae</taxon>
        <taxon>Araneomorphae</taxon>
        <taxon>Entelegynae</taxon>
        <taxon>Araneoidea</taxon>
        <taxon>Araneidae</taxon>
        <taxon>Araneus</taxon>
    </lineage>
</organism>
<comment type="caution">
    <text evidence="1">The sequence shown here is derived from an EMBL/GenBank/DDBJ whole genome shotgun (WGS) entry which is preliminary data.</text>
</comment>